<dbReference type="InterPro" id="IPR045239">
    <property type="entry name" value="bHLH95_bHLH"/>
</dbReference>
<dbReference type="InParanoid" id="A0A804PKT2"/>
<sequence length="530" mass="56892">MHLQAGGAAHLHLQYFMPQHQPQEPATDLEAQESSAVCRRSSSTSPPPPPTTMWEYHQAAHAAALQTTSSPASSFPSWSPYAGTTAALLGASSAFISTDAAGADSSSPGMRLLPAGEHGGGHAYGEQSNITCYKENFLDLLASKNVTQEMFDDVPAGHYTAQALLSGRFAAGSDVAPPVKYEVTGGSPLFFGSAAATGGMHQQGMDMAAGCTTPRYTYGADHHQMKEGGDQQQELASPAMASFLQQLSSNAAAGGGVGMHAASMDYSGTGGGLDRICHESRALEASPFGMRSLPDLSSFGGYRRSTTAESTSSAQPYLQRSSSLAESSRQQEPDIVSARSSSSGSGAASERKKRASEERTSTVKKSKQEGSKPSPPKQQQVPKVKIGEKITALQQIVSPFGKTDTASVLFETIKYIKFLHEQVQLLSEPYTNSSRSKVQYRSKFFQMPVRRCPRGSQNHSSHQLLFQGNNHFPWGDHRAAAETSKQGDEAEHDLSDRGLCLVPVSWTPQVYRDGTAMDYWTPAYRGCLYR</sequence>
<keyword evidence="3" id="KW-0805">Transcription regulation</keyword>
<feature type="compositionally biased region" description="Low complexity" evidence="6">
    <location>
        <begin position="34"/>
        <end position="44"/>
    </location>
</feature>
<proteinExistence type="inferred from homology"/>
<comment type="similarity">
    <text evidence="2">Belongs to the bHLH protein family.</text>
</comment>
<evidence type="ECO:0000256" key="1">
    <source>
        <dbReference type="ARBA" id="ARBA00004123"/>
    </source>
</evidence>
<gene>
    <name evidence="8" type="primary">LOC100276393</name>
</gene>
<evidence type="ECO:0000256" key="3">
    <source>
        <dbReference type="ARBA" id="ARBA00023015"/>
    </source>
</evidence>
<organism evidence="8 9">
    <name type="scientific">Zea mays</name>
    <name type="common">Maize</name>
    <dbReference type="NCBI Taxonomy" id="4577"/>
    <lineage>
        <taxon>Eukaryota</taxon>
        <taxon>Viridiplantae</taxon>
        <taxon>Streptophyta</taxon>
        <taxon>Embryophyta</taxon>
        <taxon>Tracheophyta</taxon>
        <taxon>Spermatophyta</taxon>
        <taxon>Magnoliopsida</taxon>
        <taxon>Liliopsida</taxon>
        <taxon>Poales</taxon>
        <taxon>Poaceae</taxon>
        <taxon>PACMAD clade</taxon>
        <taxon>Panicoideae</taxon>
        <taxon>Andropogonodae</taxon>
        <taxon>Andropogoneae</taxon>
        <taxon>Tripsacinae</taxon>
        <taxon>Zea</taxon>
    </lineage>
</organism>
<dbReference type="GO" id="GO:0000981">
    <property type="term" value="F:DNA-binding transcription factor activity, RNA polymerase II-specific"/>
    <property type="evidence" value="ECO:0000318"/>
    <property type="project" value="GO_Central"/>
</dbReference>
<feature type="compositionally biased region" description="Basic and acidic residues" evidence="6">
    <location>
        <begin position="355"/>
        <end position="370"/>
    </location>
</feature>
<dbReference type="InterPro" id="IPR011598">
    <property type="entry name" value="bHLH_dom"/>
</dbReference>
<feature type="region of interest" description="Disordered" evidence="6">
    <location>
        <begin position="303"/>
        <end position="383"/>
    </location>
</feature>
<keyword evidence="5" id="KW-0539">Nucleus</keyword>
<dbReference type="GO" id="GO:0005634">
    <property type="term" value="C:nucleus"/>
    <property type="evidence" value="ECO:0000318"/>
    <property type="project" value="GO_Central"/>
</dbReference>
<dbReference type="CDD" id="cd11393">
    <property type="entry name" value="bHLH_AtbHLH_like"/>
    <property type="match status" value="1"/>
</dbReference>
<keyword evidence="4" id="KW-0804">Transcription</keyword>
<evidence type="ECO:0000256" key="2">
    <source>
        <dbReference type="ARBA" id="ARBA00005510"/>
    </source>
</evidence>
<dbReference type="EnsemblPlants" id="Zm00001eb250230_T002">
    <property type="protein sequence ID" value="Zm00001eb250230_P002"/>
    <property type="gene ID" value="Zm00001eb250230"/>
</dbReference>
<feature type="compositionally biased region" description="Low complexity" evidence="6">
    <location>
        <begin position="337"/>
        <end position="348"/>
    </location>
</feature>
<evidence type="ECO:0000259" key="7">
    <source>
        <dbReference type="PROSITE" id="PS50888"/>
    </source>
</evidence>
<evidence type="ECO:0000313" key="8">
    <source>
        <dbReference type="EnsemblPlants" id="Zm00001eb250230_P002"/>
    </source>
</evidence>
<feature type="compositionally biased region" description="Polar residues" evidence="6">
    <location>
        <begin position="315"/>
        <end position="330"/>
    </location>
</feature>
<evidence type="ECO:0000256" key="4">
    <source>
        <dbReference type="ARBA" id="ARBA00023163"/>
    </source>
</evidence>
<dbReference type="GO" id="GO:0000978">
    <property type="term" value="F:RNA polymerase II cis-regulatory region sequence-specific DNA binding"/>
    <property type="evidence" value="ECO:0000318"/>
    <property type="project" value="GO_Central"/>
</dbReference>
<dbReference type="InterPro" id="IPR045843">
    <property type="entry name" value="IND-like"/>
</dbReference>
<evidence type="ECO:0000256" key="5">
    <source>
        <dbReference type="ARBA" id="ARBA00023242"/>
    </source>
</evidence>
<accession>A0A804PKT2</accession>
<evidence type="ECO:0000256" key="6">
    <source>
        <dbReference type="SAM" id="MobiDB-lite"/>
    </source>
</evidence>
<comment type="subcellular location">
    <subcellularLocation>
        <location evidence="1">Nucleus</location>
    </subcellularLocation>
</comment>
<dbReference type="PANTHER" id="PTHR16223:SF362">
    <property type="entry name" value="OS02G0671300 PROTEIN"/>
    <property type="match status" value="1"/>
</dbReference>
<dbReference type="GO" id="GO:0046983">
    <property type="term" value="F:protein dimerization activity"/>
    <property type="evidence" value="ECO:0007669"/>
    <property type="project" value="InterPro"/>
</dbReference>
<dbReference type="InterPro" id="IPR036638">
    <property type="entry name" value="HLH_DNA-bd_sf"/>
</dbReference>
<dbReference type="GO" id="GO:0006357">
    <property type="term" value="P:regulation of transcription by RNA polymerase II"/>
    <property type="evidence" value="ECO:0000318"/>
    <property type="project" value="GO_Central"/>
</dbReference>
<dbReference type="PROSITE" id="PS50888">
    <property type="entry name" value="BHLH"/>
    <property type="match status" value="1"/>
</dbReference>
<protein>
    <recommendedName>
        <fullName evidence="7">BHLH domain-containing protein</fullName>
    </recommendedName>
</protein>
<reference evidence="8" key="2">
    <citation type="submission" date="2019-07" db="EMBL/GenBank/DDBJ databases">
        <authorList>
            <person name="Seetharam A."/>
            <person name="Woodhouse M."/>
            <person name="Cannon E."/>
        </authorList>
    </citation>
    <scope>NUCLEOTIDE SEQUENCE [LARGE SCALE GENOMIC DNA]</scope>
    <source>
        <strain evidence="8">cv. B73</strain>
    </source>
</reference>
<keyword evidence="9" id="KW-1185">Reference proteome</keyword>
<dbReference type="SUPFAM" id="SSF47459">
    <property type="entry name" value="HLH, helix-loop-helix DNA-binding domain"/>
    <property type="match status" value="1"/>
</dbReference>
<reference evidence="8" key="3">
    <citation type="submission" date="2021-05" db="UniProtKB">
        <authorList>
            <consortium name="EnsemblPlants"/>
        </authorList>
    </citation>
    <scope>IDENTIFICATION</scope>
    <source>
        <strain evidence="8">cv. B73</strain>
    </source>
</reference>
<feature type="region of interest" description="Disordered" evidence="6">
    <location>
        <begin position="21"/>
        <end position="53"/>
    </location>
</feature>
<reference evidence="9" key="1">
    <citation type="journal article" date="2009" name="Science">
        <title>The B73 maize genome: complexity, diversity, and dynamics.</title>
        <authorList>
            <person name="Schnable P.S."/>
            <person name="Ware D."/>
            <person name="Fulton R.S."/>
            <person name="Stein J.C."/>
            <person name="Wei F."/>
            <person name="Pasternak S."/>
            <person name="Liang C."/>
            <person name="Zhang J."/>
            <person name="Fulton L."/>
            <person name="Graves T.A."/>
            <person name="Minx P."/>
            <person name="Reily A.D."/>
            <person name="Courtney L."/>
            <person name="Kruchowski S.S."/>
            <person name="Tomlinson C."/>
            <person name="Strong C."/>
            <person name="Delehaunty K."/>
            <person name="Fronick C."/>
            <person name="Courtney B."/>
            <person name="Rock S.M."/>
            <person name="Belter E."/>
            <person name="Du F."/>
            <person name="Kim K."/>
            <person name="Abbott R.M."/>
            <person name="Cotton M."/>
            <person name="Levy A."/>
            <person name="Marchetto P."/>
            <person name="Ochoa K."/>
            <person name="Jackson S.M."/>
            <person name="Gillam B."/>
            <person name="Chen W."/>
            <person name="Yan L."/>
            <person name="Higginbotham J."/>
            <person name="Cardenas M."/>
            <person name="Waligorski J."/>
            <person name="Applebaum E."/>
            <person name="Phelps L."/>
            <person name="Falcone J."/>
            <person name="Kanchi K."/>
            <person name="Thane T."/>
            <person name="Scimone A."/>
            <person name="Thane N."/>
            <person name="Henke J."/>
            <person name="Wang T."/>
            <person name="Ruppert J."/>
            <person name="Shah N."/>
            <person name="Rotter K."/>
            <person name="Hodges J."/>
            <person name="Ingenthron E."/>
            <person name="Cordes M."/>
            <person name="Kohlberg S."/>
            <person name="Sgro J."/>
            <person name="Delgado B."/>
            <person name="Mead K."/>
            <person name="Chinwalla A."/>
            <person name="Leonard S."/>
            <person name="Crouse K."/>
            <person name="Collura K."/>
            <person name="Kudrna D."/>
            <person name="Currie J."/>
            <person name="He R."/>
            <person name="Angelova A."/>
            <person name="Rajasekar S."/>
            <person name="Mueller T."/>
            <person name="Lomeli R."/>
            <person name="Scara G."/>
            <person name="Ko A."/>
            <person name="Delaney K."/>
            <person name="Wissotski M."/>
            <person name="Lopez G."/>
            <person name="Campos D."/>
            <person name="Braidotti M."/>
            <person name="Ashley E."/>
            <person name="Golser W."/>
            <person name="Kim H."/>
            <person name="Lee S."/>
            <person name="Lin J."/>
            <person name="Dujmic Z."/>
            <person name="Kim W."/>
            <person name="Talag J."/>
            <person name="Zuccolo A."/>
            <person name="Fan C."/>
            <person name="Sebastian A."/>
            <person name="Kramer M."/>
            <person name="Spiegel L."/>
            <person name="Nascimento L."/>
            <person name="Zutavern T."/>
            <person name="Miller B."/>
            <person name="Ambroise C."/>
            <person name="Muller S."/>
            <person name="Spooner W."/>
            <person name="Narechania A."/>
            <person name="Ren L."/>
            <person name="Wei S."/>
            <person name="Kumari S."/>
            <person name="Faga B."/>
            <person name="Levy M.J."/>
            <person name="McMahan L."/>
            <person name="Van Buren P."/>
            <person name="Vaughn M.W."/>
            <person name="Ying K."/>
            <person name="Yeh C.-T."/>
            <person name="Emrich S.J."/>
            <person name="Jia Y."/>
            <person name="Kalyanaraman A."/>
            <person name="Hsia A.-P."/>
            <person name="Barbazuk W.B."/>
            <person name="Baucom R.S."/>
            <person name="Brutnell T.P."/>
            <person name="Carpita N.C."/>
            <person name="Chaparro C."/>
            <person name="Chia J.-M."/>
            <person name="Deragon J.-M."/>
            <person name="Estill J.C."/>
            <person name="Fu Y."/>
            <person name="Jeddeloh J.A."/>
            <person name="Han Y."/>
            <person name="Lee H."/>
            <person name="Li P."/>
            <person name="Lisch D.R."/>
            <person name="Liu S."/>
            <person name="Liu Z."/>
            <person name="Nagel D.H."/>
            <person name="McCann M.C."/>
            <person name="SanMiguel P."/>
            <person name="Myers A.M."/>
            <person name="Nettleton D."/>
            <person name="Nguyen J."/>
            <person name="Penning B.W."/>
            <person name="Ponnala L."/>
            <person name="Schneider K.L."/>
            <person name="Schwartz D.C."/>
            <person name="Sharma A."/>
            <person name="Soderlund C."/>
            <person name="Springer N.M."/>
            <person name="Sun Q."/>
            <person name="Wang H."/>
            <person name="Waterman M."/>
            <person name="Westerman R."/>
            <person name="Wolfgruber T.K."/>
            <person name="Yang L."/>
            <person name="Yu Y."/>
            <person name="Zhang L."/>
            <person name="Zhou S."/>
            <person name="Zhu Q."/>
            <person name="Bennetzen J.L."/>
            <person name="Dawe R.K."/>
            <person name="Jiang J."/>
            <person name="Jiang N."/>
            <person name="Presting G.G."/>
            <person name="Wessler S.R."/>
            <person name="Aluru S."/>
            <person name="Martienssen R.A."/>
            <person name="Clifton S.W."/>
            <person name="McCombie W.R."/>
            <person name="Wing R.A."/>
            <person name="Wilson R.K."/>
        </authorList>
    </citation>
    <scope>NUCLEOTIDE SEQUENCE [LARGE SCALE GENOMIC DNA]</scope>
    <source>
        <strain evidence="9">cv. B73</strain>
    </source>
</reference>
<feature type="compositionally biased region" description="Low complexity" evidence="6">
    <location>
        <begin position="305"/>
        <end position="314"/>
    </location>
</feature>
<evidence type="ECO:0000313" key="9">
    <source>
        <dbReference type="Proteomes" id="UP000007305"/>
    </source>
</evidence>
<dbReference type="PANTHER" id="PTHR16223">
    <property type="entry name" value="TRANSCRIPTION FACTOR BHLH83-RELATED"/>
    <property type="match status" value="1"/>
</dbReference>
<name>A0A804PKT2_MAIZE</name>
<feature type="domain" description="BHLH" evidence="7">
    <location>
        <begin position="370"/>
        <end position="419"/>
    </location>
</feature>
<dbReference type="Gramene" id="Zm00001eb250230_T002">
    <property type="protein sequence ID" value="Zm00001eb250230_P002"/>
    <property type="gene ID" value="Zm00001eb250230"/>
</dbReference>
<dbReference type="AlphaFoldDB" id="A0A804PKT2"/>
<dbReference type="Proteomes" id="UP000007305">
    <property type="component" value="Chromosome 5"/>
</dbReference>